<reference evidence="1" key="1">
    <citation type="submission" date="2020-08" db="EMBL/GenBank/DDBJ databases">
        <title>Multicomponent nature underlies the extraordinary mechanical properties of spider dragline silk.</title>
        <authorList>
            <person name="Kono N."/>
            <person name="Nakamura H."/>
            <person name="Mori M."/>
            <person name="Yoshida Y."/>
            <person name="Ohtoshi R."/>
            <person name="Malay A.D."/>
            <person name="Moran D.A.P."/>
            <person name="Tomita M."/>
            <person name="Numata K."/>
            <person name="Arakawa K."/>
        </authorList>
    </citation>
    <scope>NUCLEOTIDE SEQUENCE</scope>
</reference>
<dbReference type="AlphaFoldDB" id="A0A8X6JT20"/>
<dbReference type="Proteomes" id="UP000886998">
    <property type="component" value="Unassembled WGS sequence"/>
</dbReference>
<comment type="caution">
    <text evidence="1">The sequence shown here is derived from an EMBL/GenBank/DDBJ whole genome shotgun (WGS) entry which is preliminary data.</text>
</comment>
<sequence>MSRSCVLTASATLGWTLSGLQDHTIRQFARSFVLDCIAQPIQCCTISRTIDIVSRFIVAAPRFVLGHNCRQEVVTHIVILDEWSQSSTEPLRLLAVVQKLGDPCCTQKPITEKIMNYAMNRTMTDVTLSASSSMLIHRFCRISSSTCAIVLEVIARWLWTGLGSSLQLSRPSLKCLLQSFTVTNEM</sequence>
<protein>
    <submittedName>
        <fullName evidence="1">Uncharacterized protein</fullName>
    </submittedName>
</protein>
<evidence type="ECO:0000313" key="2">
    <source>
        <dbReference type="Proteomes" id="UP000886998"/>
    </source>
</evidence>
<name>A0A8X6JT20_9ARAC</name>
<proteinExistence type="predicted"/>
<keyword evidence="2" id="KW-1185">Reference proteome</keyword>
<organism evidence="1 2">
    <name type="scientific">Trichonephila inaurata madagascariensis</name>
    <dbReference type="NCBI Taxonomy" id="2747483"/>
    <lineage>
        <taxon>Eukaryota</taxon>
        <taxon>Metazoa</taxon>
        <taxon>Ecdysozoa</taxon>
        <taxon>Arthropoda</taxon>
        <taxon>Chelicerata</taxon>
        <taxon>Arachnida</taxon>
        <taxon>Araneae</taxon>
        <taxon>Araneomorphae</taxon>
        <taxon>Entelegynae</taxon>
        <taxon>Araneoidea</taxon>
        <taxon>Nephilidae</taxon>
        <taxon>Trichonephila</taxon>
        <taxon>Trichonephila inaurata</taxon>
    </lineage>
</organism>
<gene>
    <name evidence="1" type="ORF">TNIN_388801</name>
</gene>
<accession>A0A8X6JT20</accession>
<evidence type="ECO:0000313" key="1">
    <source>
        <dbReference type="EMBL" id="GFS34927.1"/>
    </source>
</evidence>
<dbReference type="EMBL" id="BMAV01024643">
    <property type="protein sequence ID" value="GFS34927.1"/>
    <property type="molecule type" value="Genomic_DNA"/>
</dbReference>